<dbReference type="InterPro" id="IPR001820">
    <property type="entry name" value="TIMP"/>
</dbReference>
<accession>A0A1H8G3Y0</accession>
<keyword evidence="3" id="KW-0812">Transmembrane</keyword>
<dbReference type="InterPro" id="IPR008993">
    <property type="entry name" value="TIMP-like_OB-fold"/>
</dbReference>
<evidence type="ECO:0000313" key="5">
    <source>
        <dbReference type="Proteomes" id="UP000199695"/>
    </source>
</evidence>
<dbReference type="RefSeq" id="WP_089969521.1">
    <property type="nucleotide sequence ID" value="NZ_FOCQ01000010.1"/>
</dbReference>
<name>A0A1H8G3Y0_9BACL</name>
<proteinExistence type="predicted"/>
<protein>
    <submittedName>
        <fullName evidence="4">Tissue inhibitor of metalloproteinase</fullName>
    </submittedName>
</protein>
<dbReference type="SUPFAM" id="SSF50242">
    <property type="entry name" value="TIMP-like"/>
    <property type="match status" value="1"/>
</dbReference>
<dbReference type="Proteomes" id="UP000199695">
    <property type="component" value="Unassembled WGS sequence"/>
</dbReference>
<evidence type="ECO:0000256" key="3">
    <source>
        <dbReference type="SAM" id="Phobius"/>
    </source>
</evidence>
<reference evidence="4 5" key="1">
    <citation type="submission" date="2016-10" db="EMBL/GenBank/DDBJ databases">
        <authorList>
            <person name="de Groot N.N."/>
        </authorList>
    </citation>
    <scope>NUCLEOTIDE SEQUENCE [LARGE SCALE GENOMIC DNA]</scope>
    <source>
        <strain evidence="4 5">DSM 46701</strain>
    </source>
</reference>
<keyword evidence="3" id="KW-0472">Membrane</keyword>
<organism evidence="4 5">
    <name type="scientific">Lihuaxuella thermophila</name>
    <dbReference type="NCBI Taxonomy" id="1173111"/>
    <lineage>
        <taxon>Bacteria</taxon>
        <taxon>Bacillati</taxon>
        <taxon>Bacillota</taxon>
        <taxon>Bacilli</taxon>
        <taxon>Bacillales</taxon>
        <taxon>Thermoactinomycetaceae</taxon>
        <taxon>Lihuaxuella</taxon>
    </lineage>
</organism>
<evidence type="ECO:0000256" key="2">
    <source>
        <dbReference type="ARBA" id="ARBA00022525"/>
    </source>
</evidence>
<evidence type="ECO:0000256" key="1">
    <source>
        <dbReference type="ARBA" id="ARBA00004613"/>
    </source>
</evidence>
<dbReference type="GO" id="GO:0005576">
    <property type="term" value="C:extracellular region"/>
    <property type="evidence" value="ECO:0007669"/>
    <property type="project" value="UniProtKB-SubCell"/>
</dbReference>
<evidence type="ECO:0000313" key="4">
    <source>
        <dbReference type="EMBL" id="SEN38465.1"/>
    </source>
</evidence>
<dbReference type="AlphaFoldDB" id="A0A1H8G3Y0"/>
<dbReference type="EMBL" id="FOCQ01000010">
    <property type="protein sequence ID" value="SEN38465.1"/>
    <property type="molecule type" value="Genomic_DNA"/>
</dbReference>
<dbReference type="GO" id="GO:0008191">
    <property type="term" value="F:metalloendopeptidase inhibitor activity"/>
    <property type="evidence" value="ECO:0007669"/>
    <property type="project" value="InterPro"/>
</dbReference>
<feature type="transmembrane region" description="Helical" evidence="3">
    <location>
        <begin position="154"/>
        <end position="175"/>
    </location>
</feature>
<keyword evidence="5" id="KW-1185">Reference proteome</keyword>
<keyword evidence="2" id="KW-0964">Secreted</keyword>
<dbReference type="Pfam" id="PF00965">
    <property type="entry name" value="TIMP"/>
    <property type="match status" value="1"/>
</dbReference>
<sequence>MKKSRWIVAGCIYSCIVWLLFPLKADACSCVPTGPPRQEMAESDAVFSGKVIRISEESMQKRVIFHVDSVWKGIETSEVMVVTHSQEPACGYPFVEGERYLVYARVHDQGEWTTSICSRTKLYSSAKDDLQELGTGKPPSKHPEPDPVHEAGKVLLWCIYLILAAAVVNFLRHWLHREKRER</sequence>
<dbReference type="STRING" id="1173111.SAMN05444955_11045"/>
<dbReference type="OrthoDB" id="8221747at2"/>
<comment type="subcellular location">
    <subcellularLocation>
        <location evidence="1">Secreted</location>
    </subcellularLocation>
</comment>
<keyword evidence="3" id="KW-1133">Transmembrane helix</keyword>
<dbReference type="Gene3D" id="2.40.50.120">
    <property type="match status" value="1"/>
</dbReference>
<gene>
    <name evidence="4" type="ORF">SAMN05444955_11045</name>
</gene>